<proteinExistence type="predicted"/>
<reference evidence="2 3" key="1">
    <citation type="submission" date="2019-03" db="EMBL/GenBank/DDBJ databases">
        <title>Genomic Encyclopedia of Type Strains, Phase IV (KMG-IV): sequencing the most valuable type-strain genomes for metagenomic binning, comparative biology and taxonomic classification.</title>
        <authorList>
            <person name="Goeker M."/>
        </authorList>
    </citation>
    <scope>NUCLEOTIDE SEQUENCE [LARGE SCALE GENOMIC DNA]</scope>
    <source>
        <strain evidence="2 3">DSM 24179</strain>
    </source>
</reference>
<dbReference type="AlphaFoldDB" id="A0A4R2GLH4"/>
<accession>A0A4R2GLH4</accession>
<evidence type="ECO:0000313" key="3">
    <source>
        <dbReference type="Proteomes" id="UP000295221"/>
    </source>
</evidence>
<dbReference type="Proteomes" id="UP000295221">
    <property type="component" value="Unassembled WGS sequence"/>
</dbReference>
<sequence length="122" mass="14265">MNRFFYVLIGLSLGGISLILHFFYRPYIYGNGLNDFYFSDVFPSLFATPATVFFYFGWSRRQILTNEIIISIYSGLVAYELFSLIGVHKTFDFLDIIALTISMIFLLLLPESLKKKKNQREY</sequence>
<keyword evidence="1" id="KW-1133">Transmembrane helix</keyword>
<comment type="caution">
    <text evidence="2">The sequence shown here is derived from an EMBL/GenBank/DDBJ whole genome shotgun (WGS) entry which is preliminary data.</text>
</comment>
<feature type="transmembrane region" description="Helical" evidence="1">
    <location>
        <begin position="93"/>
        <end position="110"/>
    </location>
</feature>
<feature type="transmembrane region" description="Helical" evidence="1">
    <location>
        <begin position="68"/>
        <end position="87"/>
    </location>
</feature>
<dbReference type="EMBL" id="SLWK01000005">
    <property type="protein sequence ID" value="TCO08341.1"/>
    <property type="molecule type" value="Genomic_DNA"/>
</dbReference>
<protein>
    <submittedName>
        <fullName evidence="2">Uncharacterized protein</fullName>
    </submittedName>
</protein>
<feature type="transmembrane region" description="Helical" evidence="1">
    <location>
        <begin position="5"/>
        <end position="24"/>
    </location>
</feature>
<keyword evidence="1" id="KW-0812">Transmembrane</keyword>
<evidence type="ECO:0000256" key="1">
    <source>
        <dbReference type="SAM" id="Phobius"/>
    </source>
</evidence>
<dbReference type="OrthoDB" id="1050370at2"/>
<keyword evidence="3" id="KW-1185">Reference proteome</keyword>
<keyword evidence="1" id="KW-0472">Membrane</keyword>
<gene>
    <name evidence="2" type="ORF">EV194_105145</name>
</gene>
<evidence type="ECO:0000313" key="2">
    <source>
        <dbReference type="EMBL" id="TCO08341.1"/>
    </source>
</evidence>
<name>A0A4R2GLH4_9BACT</name>
<feature type="transmembrane region" description="Helical" evidence="1">
    <location>
        <begin position="36"/>
        <end position="56"/>
    </location>
</feature>
<organism evidence="2 3">
    <name type="scientific">Natronoflexus pectinivorans</name>
    <dbReference type="NCBI Taxonomy" id="682526"/>
    <lineage>
        <taxon>Bacteria</taxon>
        <taxon>Pseudomonadati</taxon>
        <taxon>Bacteroidota</taxon>
        <taxon>Bacteroidia</taxon>
        <taxon>Marinilabiliales</taxon>
        <taxon>Marinilabiliaceae</taxon>
        <taxon>Natronoflexus</taxon>
    </lineage>
</organism>
<dbReference type="RefSeq" id="WP_132433631.1">
    <property type="nucleotide sequence ID" value="NZ_SLWK01000005.1"/>
</dbReference>